<feature type="transmembrane region" description="Helical" evidence="1">
    <location>
        <begin position="238"/>
        <end position="255"/>
    </location>
</feature>
<evidence type="ECO:0000256" key="1">
    <source>
        <dbReference type="SAM" id="Phobius"/>
    </source>
</evidence>
<sequence length="340" mass="39343">MTSTATRVEPDRLEGQRTAARLWVLHGLAWFALIAYCWTMWVLSGDFTPNTLGRGLEPTWYVVLVRCVEVFFGILMSGWILWRFVLGPKIRTGRFTFDGLFFLSAWLMFFQEPWINWTVYQFQYATTFVNFGGWMAHIPGWSSPNADKIPVPLVYGMAYLWMCGMLGYASSRYMARQRRRDPGRSVFRLITQTYALMIAIDIVMELTMTRLGLISYSMTIPSLTLFAGTDHQFPLYEPFSWAGTFVVLGCLHFFRDDRGRSLPERHIDKLRLGERARTFARFLAVLGVCQLAILGTFNIPYWLYALHTGPIPAAHIEREWRNGGVCGPQTTWKECRLVYR</sequence>
<dbReference type="RefSeq" id="WP_185063735.1">
    <property type="nucleotide sequence ID" value="NZ_BAABJP010000045.1"/>
</dbReference>
<comment type="caution">
    <text evidence="2">The sequence shown here is derived from an EMBL/GenBank/DDBJ whole genome shotgun (WGS) entry which is preliminary data.</text>
</comment>
<keyword evidence="1" id="KW-0812">Transmembrane</keyword>
<keyword evidence="3" id="KW-1185">Reference proteome</keyword>
<accession>A0ABP9R354</accession>
<feature type="transmembrane region" description="Helical" evidence="1">
    <location>
        <begin position="194"/>
        <end position="218"/>
    </location>
</feature>
<dbReference type="Proteomes" id="UP001428817">
    <property type="component" value="Unassembled WGS sequence"/>
</dbReference>
<feature type="transmembrane region" description="Helical" evidence="1">
    <location>
        <begin position="61"/>
        <end position="82"/>
    </location>
</feature>
<organism evidence="2 3">
    <name type="scientific">Pseudonocardia eucalypti</name>
    <dbReference type="NCBI Taxonomy" id="648755"/>
    <lineage>
        <taxon>Bacteria</taxon>
        <taxon>Bacillati</taxon>
        <taxon>Actinomycetota</taxon>
        <taxon>Actinomycetes</taxon>
        <taxon>Pseudonocardiales</taxon>
        <taxon>Pseudonocardiaceae</taxon>
        <taxon>Pseudonocardia</taxon>
    </lineage>
</organism>
<dbReference type="Pfam" id="PF17198">
    <property type="entry name" value="AveC_like"/>
    <property type="match status" value="1"/>
</dbReference>
<proteinExistence type="predicted"/>
<feature type="transmembrane region" description="Helical" evidence="1">
    <location>
        <begin position="94"/>
        <end position="111"/>
    </location>
</feature>
<gene>
    <name evidence="2" type="ORF">GCM10023321_69330</name>
</gene>
<dbReference type="EMBL" id="BAABJP010000045">
    <property type="protein sequence ID" value="GAA5171139.1"/>
    <property type="molecule type" value="Genomic_DNA"/>
</dbReference>
<feature type="transmembrane region" description="Helical" evidence="1">
    <location>
        <begin position="153"/>
        <end position="173"/>
    </location>
</feature>
<keyword evidence="1" id="KW-1133">Transmembrane helix</keyword>
<feature type="transmembrane region" description="Helical" evidence="1">
    <location>
        <begin position="279"/>
        <end position="303"/>
    </location>
</feature>
<evidence type="ECO:0000313" key="2">
    <source>
        <dbReference type="EMBL" id="GAA5171139.1"/>
    </source>
</evidence>
<keyword evidence="1" id="KW-0472">Membrane</keyword>
<protein>
    <submittedName>
        <fullName evidence="2">Spirocyclase AveC family protein</fullName>
    </submittedName>
</protein>
<evidence type="ECO:0000313" key="3">
    <source>
        <dbReference type="Proteomes" id="UP001428817"/>
    </source>
</evidence>
<name>A0ABP9R354_9PSEU</name>
<dbReference type="InterPro" id="IPR033459">
    <property type="entry name" value="AveC-like"/>
</dbReference>
<feature type="transmembrane region" description="Helical" evidence="1">
    <location>
        <begin position="22"/>
        <end position="41"/>
    </location>
</feature>
<reference evidence="3" key="1">
    <citation type="journal article" date="2019" name="Int. J. Syst. Evol. Microbiol.">
        <title>The Global Catalogue of Microorganisms (GCM) 10K type strain sequencing project: providing services to taxonomists for standard genome sequencing and annotation.</title>
        <authorList>
            <consortium name="The Broad Institute Genomics Platform"/>
            <consortium name="The Broad Institute Genome Sequencing Center for Infectious Disease"/>
            <person name="Wu L."/>
            <person name="Ma J."/>
        </authorList>
    </citation>
    <scope>NUCLEOTIDE SEQUENCE [LARGE SCALE GENOMIC DNA]</scope>
    <source>
        <strain evidence="3">JCM 18303</strain>
    </source>
</reference>